<dbReference type="GO" id="GO:0004725">
    <property type="term" value="F:protein tyrosine phosphatase activity"/>
    <property type="evidence" value="ECO:0007669"/>
    <property type="project" value="UniProtKB-EC"/>
</dbReference>
<evidence type="ECO:0000256" key="4">
    <source>
        <dbReference type="ARBA" id="ARBA00022912"/>
    </source>
</evidence>
<keyword evidence="3" id="KW-0378">Hydrolase</keyword>
<organism evidence="7 8">
    <name type="scientific">Marinomonas primoryensis</name>
    <dbReference type="NCBI Taxonomy" id="178399"/>
    <lineage>
        <taxon>Bacteria</taxon>
        <taxon>Pseudomonadati</taxon>
        <taxon>Pseudomonadota</taxon>
        <taxon>Gammaproteobacteria</taxon>
        <taxon>Oceanospirillales</taxon>
        <taxon>Oceanospirillaceae</taxon>
        <taxon>Marinomonas</taxon>
    </lineage>
</organism>
<dbReference type="InterPro" id="IPR036196">
    <property type="entry name" value="Ptyr_pPase_sf"/>
</dbReference>
<keyword evidence="4" id="KW-0904">Protein phosphatase</keyword>
<dbReference type="Proteomes" id="UP000249898">
    <property type="component" value="Chromosome"/>
</dbReference>
<evidence type="ECO:0000259" key="6">
    <source>
        <dbReference type="SMART" id="SM00226"/>
    </source>
</evidence>
<dbReference type="EC" id="3.1.3.48" evidence="2"/>
<protein>
    <recommendedName>
        <fullName evidence="2">protein-tyrosine-phosphatase</fullName>
        <ecNumber evidence="2">3.1.3.48</ecNumber>
    </recommendedName>
</protein>
<dbReference type="PANTHER" id="PTHR11717:SF7">
    <property type="entry name" value="LOW MOLECULAR WEIGHT PHOSPHOTYROSINE PROTEIN PHOSPHATASE"/>
    <property type="match status" value="1"/>
</dbReference>
<dbReference type="AlphaFoldDB" id="A0A2Z4PV03"/>
<dbReference type="CDD" id="cd16343">
    <property type="entry name" value="LMWPTP"/>
    <property type="match status" value="1"/>
</dbReference>
<feature type="domain" description="Phosphotyrosine protein phosphatase I" evidence="6">
    <location>
        <begin position="4"/>
        <end position="151"/>
    </location>
</feature>
<dbReference type="RefSeq" id="WP_112138769.1">
    <property type="nucleotide sequence ID" value="NZ_CAXBEN010000017.1"/>
</dbReference>
<name>A0A2Z4PV03_9GAMM</name>
<evidence type="ECO:0000313" key="8">
    <source>
        <dbReference type="Proteomes" id="UP000249898"/>
    </source>
</evidence>
<evidence type="ECO:0000256" key="2">
    <source>
        <dbReference type="ARBA" id="ARBA00013064"/>
    </source>
</evidence>
<comment type="similarity">
    <text evidence="1">Belongs to the low molecular weight phosphotyrosine protein phosphatase family.</text>
</comment>
<dbReference type="OrthoDB" id="9784339at2"/>
<feature type="active site" description="Nucleophile" evidence="5">
    <location>
        <position position="10"/>
    </location>
</feature>
<feature type="active site" description="Proton donor" evidence="5">
    <location>
        <position position="125"/>
    </location>
</feature>
<dbReference type="InterPro" id="IPR017867">
    <property type="entry name" value="Tyr_phospatase_low_mol_wt"/>
</dbReference>
<evidence type="ECO:0000256" key="1">
    <source>
        <dbReference type="ARBA" id="ARBA00011063"/>
    </source>
</evidence>
<evidence type="ECO:0000313" key="7">
    <source>
        <dbReference type="EMBL" id="AWY00814.1"/>
    </source>
</evidence>
<dbReference type="PANTHER" id="PTHR11717">
    <property type="entry name" value="LOW MOLECULAR WEIGHT PROTEIN TYROSINE PHOSPHATASE"/>
    <property type="match status" value="1"/>
</dbReference>
<evidence type="ECO:0000256" key="3">
    <source>
        <dbReference type="ARBA" id="ARBA00022801"/>
    </source>
</evidence>
<dbReference type="Pfam" id="PF01451">
    <property type="entry name" value="LMWPc"/>
    <property type="match status" value="1"/>
</dbReference>
<dbReference type="SUPFAM" id="SSF52788">
    <property type="entry name" value="Phosphotyrosine protein phosphatases I"/>
    <property type="match status" value="1"/>
</dbReference>
<dbReference type="SMART" id="SM00226">
    <property type="entry name" value="LMWPc"/>
    <property type="match status" value="1"/>
</dbReference>
<proteinExistence type="inferred from homology"/>
<dbReference type="Gene3D" id="3.40.50.2300">
    <property type="match status" value="1"/>
</dbReference>
<dbReference type="PRINTS" id="PR00719">
    <property type="entry name" value="LMWPTPASE"/>
</dbReference>
<evidence type="ECO:0000256" key="5">
    <source>
        <dbReference type="PIRSR" id="PIRSR617867-1"/>
    </source>
</evidence>
<accession>A0A2Z4PV03</accession>
<feature type="active site" evidence="5">
    <location>
        <position position="16"/>
    </location>
</feature>
<dbReference type="InterPro" id="IPR023485">
    <property type="entry name" value="Ptyr_pPase"/>
</dbReference>
<reference evidence="7 8" key="1">
    <citation type="submission" date="2016-06" db="EMBL/GenBank/DDBJ databases">
        <title>The sequenced genome of the ice-adhering bacterium Marinomonas primoryensis, from Antarctica.</title>
        <authorList>
            <person name="Graham L."/>
            <person name="Vance T.D.R."/>
            <person name="Davies P.L."/>
        </authorList>
    </citation>
    <scope>NUCLEOTIDE SEQUENCE [LARGE SCALE GENOMIC DNA]</scope>
    <source>
        <strain evidence="7 8">AceL</strain>
    </source>
</reference>
<dbReference type="EMBL" id="CP016181">
    <property type="protein sequence ID" value="AWY00814.1"/>
    <property type="molecule type" value="Genomic_DNA"/>
</dbReference>
<dbReference type="InterPro" id="IPR050438">
    <property type="entry name" value="LMW_PTPase"/>
</dbReference>
<gene>
    <name evidence="7" type="ORF">A8139_13145</name>
</gene>
<sequence>MRSHKVLAVCLGNICRSPAAQGILENVASNNRLFLELDSAGTAAYHLGNPPDSRSIAALKNVGIDISQQKARQVTISDFNEYDWILAMDRENLINLKKIQPEHSKATLVMFGEFDQHVALGEVVDPYYGGDEGFTVMRKHLTDIAQAFVNHLNSRRED</sequence>